<comment type="caution">
    <text evidence="2">The sequence shown here is derived from an EMBL/GenBank/DDBJ whole genome shotgun (WGS) entry which is preliminary data.</text>
</comment>
<protein>
    <submittedName>
        <fullName evidence="2">MerR family transcriptional regulator</fullName>
    </submittedName>
</protein>
<evidence type="ECO:0000259" key="1">
    <source>
        <dbReference type="Pfam" id="PF13411"/>
    </source>
</evidence>
<dbReference type="InterPro" id="IPR009061">
    <property type="entry name" value="DNA-bd_dom_put_sf"/>
</dbReference>
<sequence length="81" mass="8938">MSSPYRIDEFAERIGCLASTVCHWEAEGSNPCLSATVGQRYFKDSDVRTLLQAARLRRGRAMNLRGERFLGLMDASGGAGR</sequence>
<dbReference type="InterPro" id="IPR000551">
    <property type="entry name" value="MerR-type_HTH_dom"/>
</dbReference>
<organism evidence="2 3">
    <name type="scientific">Micromonospora zhanjiangensis</name>
    <dbReference type="NCBI Taxonomy" id="1522057"/>
    <lineage>
        <taxon>Bacteria</taxon>
        <taxon>Bacillati</taxon>
        <taxon>Actinomycetota</taxon>
        <taxon>Actinomycetes</taxon>
        <taxon>Micromonosporales</taxon>
        <taxon>Micromonosporaceae</taxon>
        <taxon>Micromonospora</taxon>
    </lineage>
</organism>
<proteinExistence type="predicted"/>
<dbReference type="Proteomes" id="UP001595868">
    <property type="component" value="Unassembled WGS sequence"/>
</dbReference>
<dbReference type="Pfam" id="PF13411">
    <property type="entry name" value="MerR_1"/>
    <property type="match status" value="1"/>
</dbReference>
<dbReference type="EMBL" id="JBHSBN010000031">
    <property type="protein sequence ID" value="MFC4109932.1"/>
    <property type="molecule type" value="Genomic_DNA"/>
</dbReference>
<feature type="domain" description="HTH merR-type" evidence="1">
    <location>
        <begin position="5"/>
        <end position="65"/>
    </location>
</feature>
<dbReference type="SUPFAM" id="SSF46955">
    <property type="entry name" value="Putative DNA-binding domain"/>
    <property type="match status" value="1"/>
</dbReference>
<reference evidence="3" key="1">
    <citation type="journal article" date="2019" name="Int. J. Syst. Evol. Microbiol.">
        <title>The Global Catalogue of Microorganisms (GCM) 10K type strain sequencing project: providing services to taxonomists for standard genome sequencing and annotation.</title>
        <authorList>
            <consortium name="The Broad Institute Genomics Platform"/>
            <consortium name="The Broad Institute Genome Sequencing Center for Infectious Disease"/>
            <person name="Wu L."/>
            <person name="Ma J."/>
        </authorList>
    </citation>
    <scope>NUCLEOTIDE SEQUENCE [LARGE SCALE GENOMIC DNA]</scope>
    <source>
        <strain evidence="3">2902at01</strain>
    </source>
</reference>
<keyword evidence="3" id="KW-1185">Reference proteome</keyword>
<accession>A0ABV8KV26</accession>
<evidence type="ECO:0000313" key="3">
    <source>
        <dbReference type="Proteomes" id="UP001595868"/>
    </source>
</evidence>
<gene>
    <name evidence="2" type="ORF">ACFOX0_28895</name>
</gene>
<dbReference type="RefSeq" id="WP_377551966.1">
    <property type="nucleotide sequence ID" value="NZ_JBHSBN010000031.1"/>
</dbReference>
<dbReference type="Gene3D" id="1.10.1660.10">
    <property type="match status" value="1"/>
</dbReference>
<name>A0ABV8KV26_9ACTN</name>
<evidence type="ECO:0000313" key="2">
    <source>
        <dbReference type="EMBL" id="MFC4109932.1"/>
    </source>
</evidence>